<dbReference type="EMBL" id="SPVG01000200">
    <property type="protein sequence ID" value="TFW17640.1"/>
    <property type="molecule type" value="Genomic_DNA"/>
</dbReference>
<dbReference type="RefSeq" id="WP_135203319.1">
    <property type="nucleotide sequence ID" value="NZ_SPVG01000200.1"/>
</dbReference>
<evidence type="ECO:0000313" key="2">
    <source>
        <dbReference type="EMBL" id="TFW17640.1"/>
    </source>
</evidence>
<feature type="signal peptide" evidence="1">
    <location>
        <begin position="1"/>
        <end position="22"/>
    </location>
</feature>
<dbReference type="Proteomes" id="UP000297729">
    <property type="component" value="Unassembled WGS sequence"/>
</dbReference>
<sequence>MPRLLPLLLAVLMALTTLPAWAIDRPFPANILRGKMTPGYFPDISIDGKARQLSPAARIFNRDNMIEMPAALRGKDLVVNYTVDGMGNIDRIWILTAEEAAQKVPTAAEAAAAAAAAK</sequence>
<gene>
    <name evidence="2" type="ORF">E4L98_20080</name>
</gene>
<keyword evidence="1" id="KW-0732">Signal</keyword>
<feature type="chain" id="PRO_5021300240" evidence="1">
    <location>
        <begin position="23"/>
        <end position="118"/>
    </location>
</feature>
<comment type="caution">
    <text evidence="2">The sequence shown here is derived from an EMBL/GenBank/DDBJ whole genome shotgun (WGS) entry which is preliminary data.</text>
</comment>
<dbReference type="AlphaFoldDB" id="A0A4Y9S821"/>
<protein>
    <submittedName>
        <fullName evidence="2">Uncharacterized protein</fullName>
    </submittedName>
</protein>
<reference evidence="2 3" key="1">
    <citation type="submission" date="2019-03" db="EMBL/GenBank/DDBJ databases">
        <title>Draft Genome Sequence of Duganella callidus sp. nov., a Novel Duganella Species Isolated from Cultivated Soil.</title>
        <authorList>
            <person name="Raths R."/>
            <person name="Peta V."/>
            <person name="Bucking H."/>
        </authorList>
    </citation>
    <scope>NUCLEOTIDE SEQUENCE [LARGE SCALE GENOMIC DNA]</scope>
    <source>
        <strain evidence="2 3">DN04</strain>
    </source>
</reference>
<evidence type="ECO:0000256" key="1">
    <source>
        <dbReference type="SAM" id="SignalP"/>
    </source>
</evidence>
<accession>A0A4Y9S821</accession>
<keyword evidence="3" id="KW-1185">Reference proteome</keyword>
<dbReference type="OrthoDB" id="7019622at2"/>
<organism evidence="2 3">
    <name type="scientific">Duganella callida</name>
    <dbReference type="NCBI Taxonomy" id="2561932"/>
    <lineage>
        <taxon>Bacteria</taxon>
        <taxon>Pseudomonadati</taxon>
        <taxon>Pseudomonadota</taxon>
        <taxon>Betaproteobacteria</taxon>
        <taxon>Burkholderiales</taxon>
        <taxon>Oxalobacteraceae</taxon>
        <taxon>Telluria group</taxon>
        <taxon>Duganella</taxon>
    </lineage>
</organism>
<proteinExistence type="predicted"/>
<evidence type="ECO:0000313" key="3">
    <source>
        <dbReference type="Proteomes" id="UP000297729"/>
    </source>
</evidence>
<name>A0A4Y9S821_9BURK</name>